<dbReference type="InterPro" id="IPR008927">
    <property type="entry name" value="6-PGluconate_DH-like_C_sf"/>
</dbReference>
<dbReference type="PROSITE" id="PS00461">
    <property type="entry name" value="6PGD"/>
    <property type="match status" value="1"/>
</dbReference>
<evidence type="ECO:0000256" key="3">
    <source>
        <dbReference type="ARBA" id="ARBA00008419"/>
    </source>
</evidence>
<organism evidence="17 18">
    <name type="scientific">Buchnera aphidicola</name>
    <name type="common">Macrosiphoniella sanborni</name>
    <dbReference type="NCBI Taxonomy" id="1241865"/>
    <lineage>
        <taxon>Bacteria</taxon>
        <taxon>Pseudomonadati</taxon>
        <taxon>Pseudomonadota</taxon>
        <taxon>Gammaproteobacteria</taxon>
        <taxon>Enterobacterales</taxon>
        <taxon>Erwiniaceae</taxon>
        <taxon>Buchnera</taxon>
    </lineage>
</organism>
<dbReference type="NCBIfam" id="TIGR00873">
    <property type="entry name" value="gnd"/>
    <property type="match status" value="1"/>
</dbReference>
<feature type="binding site" evidence="14">
    <location>
        <position position="445"/>
    </location>
    <ligand>
        <name>substrate</name>
        <note>ligand shared between dimeric partners</note>
    </ligand>
</feature>
<keyword evidence="9 15" id="KW-0311">Gluconate utilization</keyword>
<dbReference type="SUPFAM" id="SSF48179">
    <property type="entry name" value="6-phosphogluconate dehydrogenase C-terminal domain-like"/>
    <property type="match status" value="1"/>
</dbReference>
<evidence type="ECO:0000256" key="14">
    <source>
        <dbReference type="PIRSR" id="PIRSR000109-2"/>
    </source>
</evidence>
<dbReference type="GO" id="GO:0004616">
    <property type="term" value="F:phosphogluconate dehydrogenase (decarboxylating) activity"/>
    <property type="evidence" value="ECO:0007669"/>
    <property type="project" value="UniProtKB-EC"/>
</dbReference>
<reference evidence="17 18" key="1">
    <citation type="submission" date="2018-12" db="EMBL/GenBank/DDBJ databases">
        <authorList>
            <person name="Chong R.A."/>
        </authorList>
    </citation>
    <scope>NUCLEOTIDE SEQUENCE [LARGE SCALE GENOMIC DNA]</scope>
    <source>
        <strain evidence="17 18">Msa</strain>
    </source>
</reference>
<dbReference type="InterPro" id="IPR036291">
    <property type="entry name" value="NAD(P)-bd_dom_sf"/>
</dbReference>
<dbReference type="FunFam" id="1.10.1040.10:FF:000002">
    <property type="entry name" value="6-phosphogluconate dehydrogenase, decarboxylating"/>
    <property type="match status" value="1"/>
</dbReference>
<dbReference type="Gene3D" id="1.10.1040.10">
    <property type="entry name" value="N-(1-d-carboxylethyl)-l-norvaline Dehydrogenase, domain 2"/>
    <property type="match status" value="1"/>
</dbReference>
<dbReference type="InterPro" id="IPR006114">
    <property type="entry name" value="6PGDH_C"/>
</dbReference>
<keyword evidence="7 12" id="KW-0521">NADP</keyword>
<dbReference type="AlphaFoldDB" id="A0A4D6YCH1"/>
<feature type="binding site" evidence="14">
    <location>
        <position position="451"/>
    </location>
    <ligand>
        <name>substrate</name>
        <note>ligand shared between dimeric partners</note>
    </ligand>
</feature>
<feature type="binding site" description="in other chain" evidence="14">
    <location>
        <begin position="185"/>
        <end position="186"/>
    </location>
    <ligand>
        <name>substrate</name>
        <note>ligand shared between dimeric partners</note>
    </ligand>
</feature>
<evidence type="ECO:0000256" key="2">
    <source>
        <dbReference type="ARBA" id="ARBA00004874"/>
    </source>
</evidence>
<dbReference type="NCBIfam" id="NF006765">
    <property type="entry name" value="PRK09287.1"/>
    <property type="match status" value="1"/>
</dbReference>
<evidence type="ECO:0000256" key="9">
    <source>
        <dbReference type="ARBA" id="ARBA00023064"/>
    </source>
</evidence>
<dbReference type="PANTHER" id="PTHR11811">
    <property type="entry name" value="6-PHOSPHOGLUCONATE DEHYDROGENASE"/>
    <property type="match status" value="1"/>
</dbReference>
<dbReference type="SUPFAM" id="SSF51735">
    <property type="entry name" value="NAD(P)-binding Rossmann-fold domains"/>
    <property type="match status" value="1"/>
</dbReference>
<feature type="binding site" description="in other chain" evidence="14">
    <location>
        <position position="102"/>
    </location>
    <ligand>
        <name>substrate</name>
        <note>ligand shared between dimeric partners</note>
    </ligand>
</feature>
<dbReference type="PRINTS" id="PR00076">
    <property type="entry name" value="6PGDHDRGNASE"/>
</dbReference>
<feature type="binding site" description="in other chain" evidence="14">
    <location>
        <begin position="128"/>
        <end position="130"/>
    </location>
    <ligand>
        <name>substrate</name>
        <note>ligand shared between dimeric partners</note>
    </ligand>
</feature>
<dbReference type="InterPro" id="IPR006184">
    <property type="entry name" value="6PGdom_BS"/>
</dbReference>
<dbReference type="SMART" id="SM01350">
    <property type="entry name" value="6PGD"/>
    <property type="match status" value="1"/>
</dbReference>
<dbReference type="Gene3D" id="1.20.5.320">
    <property type="entry name" value="6-Phosphogluconate Dehydrogenase, domain 3"/>
    <property type="match status" value="1"/>
</dbReference>
<keyword evidence="10 12" id="KW-0570">Pentose shunt</keyword>
<evidence type="ECO:0000256" key="6">
    <source>
        <dbReference type="ARBA" id="ARBA00018193"/>
    </source>
</evidence>
<evidence type="ECO:0000256" key="11">
    <source>
        <dbReference type="ARBA" id="ARBA00048640"/>
    </source>
</evidence>
<evidence type="ECO:0000256" key="4">
    <source>
        <dbReference type="ARBA" id="ARBA00011738"/>
    </source>
</evidence>
<feature type="binding site" description="in other chain" evidence="14">
    <location>
        <position position="190"/>
    </location>
    <ligand>
        <name>substrate</name>
        <note>ligand shared between dimeric partners</note>
    </ligand>
</feature>
<sequence length="472" mass="53731">MSKKQIGVIGMAVMGRNLALNIENKNYTVSIFNRTRTVTEEVVKKNKTKNLFPYYSIKDFVNSLLKPRCILLMVQSGPATDETIKLVMPYLEKEDVLIDAGNTFYKDTIRRNDALSKYGINFIGMGVSGGELGALNGPSIMPGGQKKAYDIVFPMLKKISATFEGEPCVSYIGPNGSGHYVKMVHNGIEYGDMQLIAESYALLKNLLNMNNKELSKIFDEWNKSELNSYLIEITKDIFLKKDENNKYLIDLILDKAEDKGTGKWISKNALELREPLSLITESVFSRYLSSLKEQRILASKILKGPSIKDIIQDKNSFIEEIRRALYLGKIISYAQGFSQLQQASNKYDWNLKCAEIAKIFRSGCIIRAKFLKKITEEYSHNQNIINLLLTPYFSKIANKYESSLRHVVIYATKYGISIPTFSAAISYYDSYRTLESPANLIQAQRDYFGSHTYQRIDKPGYFHTNWATSQEN</sequence>
<evidence type="ECO:0000256" key="8">
    <source>
        <dbReference type="ARBA" id="ARBA00023002"/>
    </source>
</evidence>
<comment type="function">
    <text evidence="1 12">Catalyzes the oxidative decarboxylation of 6-phosphogluconate to ribulose 5-phosphate and CO(2), with concomitant reduction of NADP to NADPH.</text>
</comment>
<dbReference type="EMBL" id="CP034864">
    <property type="protein sequence ID" value="QCI23674.1"/>
    <property type="molecule type" value="Genomic_DNA"/>
</dbReference>
<proteinExistence type="inferred from homology"/>
<dbReference type="Pfam" id="PF03446">
    <property type="entry name" value="NAD_binding_2"/>
    <property type="match status" value="1"/>
</dbReference>
<dbReference type="GO" id="GO:0019521">
    <property type="term" value="P:D-gluconate metabolic process"/>
    <property type="evidence" value="ECO:0007669"/>
    <property type="project" value="UniProtKB-KW"/>
</dbReference>
<dbReference type="PIRSF" id="PIRSF000109">
    <property type="entry name" value="6PGD"/>
    <property type="match status" value="1"/>
</dbReference>
<name>A0A4D6YCH1_9GAMM</name>
<reference evidence="17 18" key="2">
    <citation type="submission" date="2019-05" db="EMBL/GenBank/DDBJ databases">
        <title>Genome evolution of the obligate endosymbiont Buchnera aphidicola.</title>
        <authorList>
            <person name="Moran N.A."/>
        </authorList>
    </citation>
    <scope>NUCLEOTIDE SEQUENCE [LARGE SCALE GENOMIC DNA]</scope>
    <source>
        <strain evidence="17 18">Msa</strain>
    </source>
</reference>
<evidence type="ECO:0000256" key="15">
    <source>
        <dbReference type="RuleBase" id="RU000485"/>
    </source>
</evidence>
<dbReference type="Proteomes" id="UP000298745">
    <property type="component" value="Chromosome"/>
</dbReference>
<comment type="pathway">
    <text evidence="2 12 15">Carbohydrate degradation; pentose phosphate pathway; D-ribulose 5-phosphate from D-glucose 6-phosphate (oxidative stage): step 3/3.</text>
</comment>
<keyword evidence="8 12" id="KW-0560">Oxidoreductase</keyword>
<feature type="active site" description="Proton acceptor" evidence="13">
    <location>
        <position position="182"/>
    </location>
</feature>
<dbReference type="Gene3D" id="3.40.50.720">
    <property type="entry name" value="NAD(P)-binding Rossmann-like Domain"/>
    <property type="match status" value="1"/>
</dbReference>
<dbReference type="RefSeq" id="WP_158362294.1">
    <property type="nucleotide sequence ID" value="NZ_CP034864.1"/>
</dbReference>
<feature type="domain" description="6-phosphogluconate dehydrogenase C-terminal" evidence="16">
    <location>
        <begin position="178"/>
        <end position="467"/>
    </location>
</feature>
<evidence type="ECO:0000259" key="16">
    <source>
        <dbReference type="SMART" id="SM01350"/>
    </source>
</evidence>
<dbReference type="InterPro" id="IPR013328">
    <property type="entry name" value="6PGD_dom2"/>
</dbReference>
<gene>
    <name evidence="17" type="primary">gndA</name>
    <name evidence="17" type="ORF">D9V74_00520</name>
</gene>
<dbReference type="OrthoDB" id="9804542at2"/>
<feature type="binding site" description="in other chain" evidence="14">
    <location>
        <position position="259"/>
    </location>
    <ligand>
        <name>substrate</name>
        <note>ligand shared between dimeric partners</note>
    </ligand>
</feature>
<evidence type="ECO:0000256" key="1">
    <source>
        <dbReference type="ARBA" id="ARBA00002526"/>
    </source>
</evidence>
<dbReference type="FunFam" id="3.40.50.720:FF:000007">
    <property type="entry name" value="6-phosphogluconate dehydrogenase, decarboxylating"/>
    <property type="match status" value="1"/>
</dbReference>
<evidence type="ECO:0000313" key="18">
    <source>
        <dbReference type="Proteomes" id="UP000298745"/>
    </source>
</evidence>
<dbReference type="InterPro" id="IPR006183">
    <property type="entry name" value="Pgluconate_DH"/>
</dbReference>
<dbReference type="UniPathway" id="UPA00115">
    <property type="reaction ID" value="UER00410"/>
</dbReference>
<feature type="binding site" description="in other chain" evidence="14">
    <location>
        <position position="286"/>
    </location>
    <ligand>
        <name>substrate</name>
        <note>ligand shared between dimeric partners</note>
    </ligand>
</feature>
<feature type="active site" description="Proton donor" evidence="13">
    <location>
        <position position="189"/>
    </location>
</feature>
<dbReference type="EC" id="1.1.1.44" evidence="5 12"/>
<comment type="similarity">
    <text evidence="3 12 15">Belongs to the 6-phosphogluconate dehydrogenase family.</text>
</comment>
<dbReference type="Pfam" id="PF00393">
    <property type="entry name" value="6PGD"/>
    <property type="match status" value="1"/>
</dbReference>
<evidence type="ECO:0000256" key="5">
    <source>
        <dbReference type="ARBA" id="ARBA00013011"/>
    </source>
</evidence>
<dbReference type="GO" id="GO:0050661">
    <property type="term" value="F:NADP binding"/>
    <property type="evidence" value="ECO:0007669"/>
    <property type="project" value="InterPro"/>
</dbReference>
<comment type="catalytic activity">
    <reaction evidence="11 12 15">
        <text>6-phospho-D-gluconate + NADP(+) = D-ribulose 5-phosphate + CO2 + NADPH</text>
        <dbReference type="Rhea" id="RHEA:10116"/>
        <dbReference type="ChEBI" id="CHEBI:16526"/>
        <dbReference type="ChEBI" id="CHEBI:57783"/>
        <dbReference type="ChEBI" id="CHEBI:58121"/>
        <dbReference type="ChEBI" id="CHEBI:58349"/>
        <dbReference type="ChEBI" id="CHEBI:58759"/>
        <dbReference type="EC" id="1.1.1.44"/>
    </reaction>
</comment>
<evidence type="ECO:0000256" key="10">
    <source>
        <dbReference type="ARBA" id="ARBA00023126"/>
    </source>
</evidence>
<evidence type="ECO:0000256" key="13">
    <source>
        <dbReference type="PIRSR" id="PIRSR000109-1"/>
    </source>
</evidence>
<dbReference type="InterPro" id="IPR006113">
    <property type="entry name" value="6PGDH_Gnd/GntZ"/>
</dbReference>
<evidence type="ECO:0000256" key="12">
    <source>
        <dbReference type="PIRNR" id="PIRNR000109"/>
    </source>
</evidence>
<protein>
    <recommendedName>
        <fullName evidence="6 12">6-phosphogluconate dehydrogenase, decarboxylating</fullName>
        <ecNumber evidence="5 12">1.1.1.44</ecNumber>
    </recommendedName>
</protein>
<comment type="subunit">
    <text evidence="4 12">Homodimer.</text>
</comment>
<accession>A0A4D6YCH1</accession>
<evidence type="ECO:0000313" key="17">
    <source>
        <dbReference type="EMBL" id="QCI23674.1"/>
    </source>
</evidence>
<dbReference type="FunFam" id="1.20.5.320:FF:000001">
    <property type="entry name" value="6-phosphogluconate dehydrogenase, decarboxylating"/>
    <property type="match status" value="1"/>
</dbReference>
<evidence type="ECO:0000256" key="7">
    <source>
        <dbReference type="ARBA" id="ARBA00022857"/>
    </source>
</evidence>
<dbReference type="InterPro" id="IPR006115">
    <property type="entry name" value="6PGDH_NADP-bd"/>
</dbReference>
<dbReference type="GO" id="GO:0006098">
    <property type="term" value="P:pentose-phosphate shunt"/>
    <property type="evidence" value="ECO:0007669"/>
    <property type="project" value="UniProtKB-UniPathway"/>
</dbReference>